<dbReference type="Proteomes" id="UP000626109">
    <property type="component" value="Unassembled WGS sequence"/>
</dbReference>
<reference evidence="3" key="1">
    <citation type="submission" date="2021-02" db="EMBL/GenBank/DDBJ databases">
        <authorList>
            <person name="Dougan E. K."/>
            <person name="Rhodes N."/>
            <person name="Thang M."/>
            <person name="Chan C."/>
        </authorList>
    </citation>
    <scope>NUCLEOTIDE SEQUENCE</scope>
</reference>
<dbReference type="AlphaFoldDB" id="A0A813ISZ0"/>
<comment type="caution">
    <text evidence="3">The sequence shown here is derived from an EMBL/GenBank/DDBJ whole genome shotgun (WGS) entry which is preliminary data.</text>
</comment>
<organism evidence="3 4">
    <name type="scientific">Polarella glacialis</name>
    <name type="common">Dinoflagellate</name>
    <dbReference type="NCBI Taxonomy" id="89957"/>
    <lineage>
        <taxon>Eukaryota</taxon>
        <taxon>Sar</taxon>
        <taxon>Alveolata</taxon>
        <taxon>Dinophyceae</taxon>
        <taxon>Suessiales</taxon>
        <taxon>Suessiaceae</taxon>
        <taxon>Polarella</taxon>
    </lineage>
</organism>
<protein>
    <submittedName>
        <fullName evidence="3">Uncharacterized protein</fullName>
    </submittedName>
</protein>
<keyword evidence="1" id="KW-0175">Coiled coil</keyword>
<feature type="compositionally biased region" description="Polar residues" evidence="2">
    <location>
        <begin position="268"/>
        <end position="288"/>
    </location>
</feature>
<accession>A0A813ISZ0</accession>
<evidence type="ECO:0000313" key="4">
    <source>
        <dbReference type="Proteomes" id="UP000626109"/>
    </source>
</evidence>
<feature type="region of interest" description="Disordered" evidence="2">
    <location>
        <begin position="373"/>
        <end position="393"/>
    </location>
</feature>
<dbReference type="EMBL" id="CAJNNW010013149">
    <property type="protein sequence ID" value="CAE8655094.1"/>
    <property type="molecule type" value="Genomic_DNA"/>
</dbReference>
<feature type="compositionally biased region" description="Basic residues" evidence="2">
    <location>
        <begin position="173"/>
        <end position="182"/>
    </location>
</feature>
<evidence type="ECO:0000256" key="1">
    <source>
        <dbReference type="SAM" id="Coils"/>
    </source>
</evidence>
<feature type="compositionally biased region" description="Basic and acidic residues" evidence="2">
    <location>
        <begin position="194"/>
        <end position="210"/>
    </location>
</feature>
<sequence>MGDDPSPGQVEEVKVEVNLDTGEQGFAEAPRDPAEEASQLDVLDLTGSGEDSPDWEAPEDEVVLALGDRLPRTRGQRAGVKAQRQRAFKAAAIARAEEGAEAADAAGRQLRAPAAAPREARASAAAAAAGAGTQRAPSRPAPKFLAREQAELRHAGRSRSPADDRQEADRLRRPPSRRRQPSARRPESGPVYTERTDPDYIYADYRDQRNRGQYRGPDYGTAPVAKASRRREPSRPAQPPLRAQSPSLAHPGKRWAPKVRSGPVRAPSSPSQEPAVSQLSSASGSGTARVSAASARPRGQSVSFEDRPEPKTPEEEPVQDLAYLEAQAELANARVSAAREAARAAAEEKARLGIDRAIDHALRLDKLRQLIRATDPDRPDDPRRPVSPLPADIESSLRNCSAERLAELAGSFQQIPAAASARVQTPPPPAAKAAPPRLPAPAAPDPGEQGHPGWRDPVTGQRFDPWAAAAEDAAKKVIPARETYVDVAAKAASAPSLASGSSSAASSAEGPAGRGLQLLAQPTTQRPYRVVVDFHKVLDIGPPEGAIPVSLAPAFRSLQAEFPRLEFEVLSFCTTRDRRNEVHRRCNQFEQLVSGGGPRRPIFAAVATCDERTGKPQWKHGAWGSGGKDFHCCFHRCDALIDDHPSTCFAAYQVGVNVFPIQTRREAHRGNTSYRNVFLALEAWGQQLRSDPNRQSSLLHPDQVR</sequence>
<evidence type="ECO:0000313" key="3">
    <source>
        <dbReference type="EMBL" id="CAE8655094.1"/>
    </source>
</evidence>
<gene>
    <name evidence="3" type="ORF">PGLA2088_LOCUS11403</name>
</gene>
<proteinExistence type="predicted"/>
<feature type="region of interest" description="Disordered" evidence="2">
    <location>
        <begin position="95"/>
        <end position="321"/>
    </location>
</feature>
<name>A0A813ISZ0_POLGL</name>
<feature type="compositionally biased region" description="Basic and acidic residues" evidence="2">
    <location>
        <begin position="304"/>
        <end position="314"/>
    </location>
</feature>
<feature type="compositionally biased region" description="Basic and acidic residues" evidence="2">
    <location>
        <begin position="373"/>
        <end position="384"/>
    </location>
</feature>
<feature type="region of interest" description="Disordered" evidence="2">
    <location>
        <begin position="16"/>
        <end position="58"/>
    </location>
</feature>
<feature type="coiled-coil region" evidence="1">
    <location>
        <begin position="321"/>
        <end position="348"/>
    </location>
</feature>
<feature type="compositionally biased region" description="Pro residues" evidence="2">
    <location>
        <begin position="425"/>
        <end position="444"/>
    </location>
</feature>
<feature type="compositionally biased region" description="Basic and acidic residues" evidence="2">
    <location>
        <begin position="145"/>
        <end position="172"/>
    </location>
</feature>
<evidence type="ECO:0000256" key="2">
    <source>
        <dbReference type="SAM" id="MobiDB-lite"/>
    </source>
</evidence>
<feature type="compositionally biased region" description="Low complexity" evidence="2">
    <location>
        <begin position="102"/>
        <end position="137"/>
    </location>
</feature>
<feature type="region of interest" description="Disordered" evidence="2">
    <location>
        <begin position="417"/>
        <end position="461"/>
    </location>
</feature>